<accession>A0A6J7BZ87</accession>
<reference evidence="2" key="1">
    <citation type="submission" date="2020-05" db="EMBL/GenBank/DDBJ databases">
        <authorList>
            <person name="Chiriac C."/>
            <person name="Salcher M."/>
            <person name="Ghai R."/>
            <person name="Kavagutti S V."/>
        </authorList>
    </citation>
    <scope>NUCLEOTIDE SEQUENCE</scope>
</reference>
<dbReference type="InterPro" id="IPR055492">
    <property type="entry name" value="DUF7064"/>
</dbReference>
<proteinExistence type="predicted"/>
<sequence>MPVVPLAFGFEKRHIFFDGAAHPDVRESLAYLIPLPEHGLGVIFYTWVHALGRDGQSRAGSAFIVYGPGVAEPVFEVSDDIFMPDSASFDDWTVGSAHLSMTDDMMSSALTFAGARVSLECTWEGLNPSFGFAANRGGCPQWLAWDRTEQGGRYKGRLVIDGKVIELDNLGHRDHSWGMRDWGGATHWKWWNILGPDSTAIHVMEVQAFGRTTVHGYVQKDGLMGTVMSFDADITYDDRMMHTNIELTILDDEGRTTEVSTRKGADLSWPVSPHLLLHEASMFATVDGREGVAYMELAWPPAYIAHHQKVGMGYTGDQSALVLQRD</sequence>
<gene>
    <name evidence="2" type="ORF">UFOPK3268_01010</name>
</gene>
<protein>
    <submittedName>
        <fullName evidence="2">Unannotated protein</fullName>
    </submittedName>
</protein>
<organism evidence="2">
    <name type="scientific">freshwater metagenome</name>
    <dbReference type="NCBI Taxonomy" id="449393"/>
    <lineage>
        <taxon>unclassified sequences</taxon>
        <taxon>metagenomes</taxon>
        <taxon>ecological metagenomes</taxon>
    </lineage>
</organism>
<feature type="domain" description="DUF7064" evidence="1">
    <location>
        <begin position="181"/>
        <end position="301"/>
    </location>
</feature>
<evidence type="ECO:0000313" key="2">
    <source>
        <dbReference type="EMBL" id="CAB4850445.1"/>
    </source>
</evidence>
<name>A0A6J7BZ87_9ZZZZ</name>
<dbReference type="AlphaFoldDB" id="A0A6J7BZ87"/>
<dbReference type="SUPFAM" id="SSF159245">
    <property type="entry name" value="AttH-like"/>
    <property type="match status" value="1"/>
</dbReference>
<dbReference type="Pfam" id="PF23212">
    <property type="entry name" value="DUF7064"/>
    <property type="match status" value="1"/>
</dbReference>
<evidence type="ECO:0000259" key="1">
    <source>
        <dbReference type="Pfam" id="PF23212"/>
    </source>
</evidence>
<dbReference type="EMBL" id="CAFBIZ010000124">
    <property type="protein sequence ID" value="CAB4850445.1"/>
    <property type="molecule type" value="Genomic_DNA"/>
</dbReference>